<evidence type="ECO:0000256" key="1">
    <source>
        <dbReference type="ARBA" id="ARBA00004141"/>
    </source>
</evidence>
<feature type="transmembrane region" description="Helical" evidence="6">
    <location>
        <begin position="43"/>
        <end position="72"/>
    </location>
</feature>
<dbReference type="Proteomes" id="UP001176521">
    <property type="component" value="Unassembled WGS sequence"/>
</dbReference>
<evidence type="ECO:0000313" key="7">
    <source>
        <dbReference type="EMBL" id="KAK0530722.1"/>
    </source>
</evidence>
<reference evidence="7" key="1">
    <citation type="journal article" date="2023" name="PhytoFront">
        <title>Draft Genome Resources of Seven Strains of Tilletia horrida, Causal Agent of Kernel Smut of Rice.</title>
        <authorList>
            <person name="Khanal S."/>
            <person name="Antony Babu S."/>
            <person name="Zhou X.G."/>
        </authorList>
    </citation>
    <scope>NUCLEOTIDE SEQUENCE</scope>
    <source>
        <strain evidence="7">TX3</strain>
    </source>
</reference>
<evidence type="ECO:0000256" key="6">
    <source>
        <dbReference type="RuleBase" id="RU362006"/>
    </source>
</evidence>
<keyword evidence="8" id="KW-1185">Reference proteome</keyword>
<dbReference type="EMBL" id="JAPDMQ010000206">
    <property type="protein sequence ID" value="KAK0530722.1"/>
    <property type="molecule type" value="Genomic_DNA"/>
</dbReference>
<dbReference type="AlphaFoldDB" id="A0AAN6GC54"/>
<keyword evidence="3 6" id="KW-0812">Transmembrane</keyword>
<keyword evidence="4 6" id="KW-1133">Transmembrane helix</keyword>
<accession>A0AAN6GC54</accession>
<evidence type="ECO:0000313" key="8">
    <source>
        <dbReference type="Proteomes" id="UP001176521"/>
    </source>
</evidence>
<sequence>MAAQVQQIQAKLQQILADVDRELNNVPLAVKLERQTGLPKAPVVVGAVGLVAFLVFFNILAAMLTTAVGFLLPAYYSMQALEQRSGAYEKQWLTYWSVFGLFTVLEQFSDFILSFFPFYYTAKLLTLLWLQLPQTQGAKVLYDRFLQPIVAQNINTRRVPSTSTTVPVGADQ</sequence>
<comment type="caution">
    <text evidence="7">The sequence shown here is derived from an EMBL/GenBank/DDBJ whole genome shotgun (WGS) entry which is preliminary data.</text>
</comment>
<protein>
    <recommendedName>
        <fullName evidence="6">Protein YOP1</fullName>
    </recommendedName>
</protein>
<dbReference type="Pfam" id="PF03134">
    <property type="entry name" value="TB2_DP1_HVA22"/>
    <property type="match status" value="1"/>
</dbReference>
<proteinExistence type="inferred from homology"/>
<gene>
    <name evidence="7" type="primary">YOP1_1</name>
    <name evidence="7" type="ORF">OC842_003831</name>
</gene>
<dbReference type="GO" id="GO:0016020">
    <property type="term" value="C:membrane"/>
    <property type="evidence" value="ECO:0007669"/>
    <property type="project" value="UniProtKB-SubCell"/>
</dbReference>
<comment type="subcellular location">
    <subcellularLocation>
        <location evidence="1 6">Membrane</location>
        <topology evidence="1 6">Multi-pass membrane protein</topology>
    </subcellularLocation>
</comment>
<evidence type="ECO:0000256" key="4">
    <source>
        <dbReference type="ARBA" id="ARBA00022989"/>
    </source>
</evidence>
<dbReference type="PANTHER" id="PTHR12300:SF161">
    <property type="entry name" value="RECEPTOR EXPRESSION-ENHANCING PROTEIN"/>
    <property type="match status" value="1"/>
</dbReference>
<dbReference type="PANTHER" id="PTHR12300">
    <property type="entry name" value="HVA22-LIKE PROTEINS"/>
    <property type="match status" value="1"/>
</dbReference>
<evidence type="ECO:0000256" key="2">
    <source>
        <dbReference type="ARBA" id="ARBA00008573"/>
    </source>
</evidence>
<comment type="caution">
    <text evidence="6">Lacks conserved residue(s) required for the propagation of feature annotation.</text>
</comment>
<evidence type="ECO:0000256" key="5">
    <source>
        <dbReference type="ARBA" id="ARBA00023136"/>
    </source>
</evidence>
<organism evidence="7 8">
    <name type="scientific">Tilletia horrida</name>
    <dbReference type="NCBI Taxonomy" id="155126"/>
    <lineage>
        <taxon>Eukaryota</taxon>
        <taxon>Fungi</taxon>
        <taxon>Dikarya</taxon>
        <taxon>Basidiomycota</taxon>
        <taxon>Ustilaginomycotina</taxon>
        <taxon>Exobasidiomycetes</taxon>
        <taxon>Tilletiales</taxon>
        <taxon>Tilletiaceae</taxon>
        <taxon>Tilletia</taxon>
    </lineage>
</organism>
<dbReference type="InterPro" id="IPR004345">
    <property type="entry name" value="TB2_DP1_HVA22"/>
</dbReference>
<keyword evidence="5 6" id="KW-0472">Membrane</keyword>
<evidence type="ECO:0000256" key="3">
    <source>
        <dbReference type="ARBA" id="ARBA00022692"/>
    </source>
</evidence>
<comment type="similarity">
    <text evidence="2 6">Belongs to the DP1 family.</text>
</comment>
<name>A0AAN6GC54_9BASI</name>